<feature type="binding site" evidence="5">
    <location>
        <position position="96"/>
    </location>
    <ligand>
        <name>S-adenosyl-L-methionine</name>
        <dbReference type="ChEBI" id="CHEBI:59789"/>
    </ligand>
</feature>
<keyword evidence="3 5" id="KW-0949">S-adenosyl-L-methionine</keyword>
<evidence type="ECO:0000256" key="1">
    <source>
        <dbReference type="ARBA" id="ARBA00022603"/>
    </source>
</evidence>
<evidence type="ECO:0000256" key="3">
    <source>
        <dbReference type="ARBA" id="ARBA00022691"/>
    </source>
</evidence>
<feature type="region of interest" description="Disordered" evidence="6">
    <location>
        <begin position="241"/>
        <end position="260"/>
    </location>
</feature>
<feature type="compositionally biased region" description="Basic and acidic residues" evidence="6">
    <location>
        <begin position="250"/>
        <end position="260"/>
    </location>
</feature>
<accession>A0A0G0IA33</accession>
<dbReference type="PANTHER" id="PTHR11727">
    <property type="entry name" value="DIMETHYLADENOSINE TRANSFERASE"/>
    <property type="match status" value="1"/>
</dbReference>
<feature type="binding site" evidence="5">
    <location>
        <position position="120"/>
    </location>
    <ligand>
        <name>S-adenosyl-L-methionine</name>
        <dbReference type="ChEBI" id="CHEBI:59789"/>
    </ligand>
</feature>
<keyword evidence="4 5" id="KW-0694">RNA-binding</keyword>
<dbReference type="PROSITE" id="PS51689">
    <property type="entry name" value="SAM_RNA_A_N6_MT"/>
    <property type="match status" value="1"/>
</dbReference>
<feature type="domain" description="Ribosomal RNA adenine methylase transferase N-terminal" evidence="7">
    <location>
        <begin position="28"/>
        <end position="204"/>
    </location>
</feature>
<feature type="binding site" evidence="5">
    <location>
        <position position="25"/>
    </location>
    <ligand>
        <name>S-adenosyl-L-methionine</name>
        <dbReference type="ChEBI" id="CHEBI:59789"/>
    </ligand>
</feature>
<protein>
    <submittedName>
        <fullName evidence="8">Putative ribosomal RNA small subunit methyltransferase A</fullName>
    </submittedName>
</protein>
<feature type="binding site" evidence="5">
    <location>
        <position position="71"/>
    </location>
    <ligand>
        <name>S-adenosyl-L-methionine</name>
        <dbReference type="ChEBI" id="CHEBI:59789"/>
    </ligand>
</feature>
<dbReference type="SUPFAM" id="SSF53335">
    <property type="entry name" value="S-adenosyl-L-methionine-dependent methyltransferases"/>
    <property type="match status" value="1"/>
</dbReference>
<comment type="similarity">
    <text evidence="5">Belongs to the class I-like SAM-binding methyltransferase superfamily. rRNA adenine N(6)-methyltransferase family.</text>
</comment>
<evidence type="ECO:0000259" key="7">
    <source>
        <dbReference type="SMART" id="SM00650"/>
    </source>
</evidence>
<organism evidence="8 9">
    <name type="scientific">Candidatus Woesebacteria bacterium GW2011_GWD1_38_10</name>
    <dbReference type="NCBI Taxonomy" id="1618592"/>
    <lineage>
        <taxon>Bacteria</taxon>
        <taxon>Candidatus Woeseibacteriota</taxon>
    </lineage>
</organism>
<comment type="caution">
    <text evidence="8">The sequence shown here is derived from an EMBL/GenBank/DDBJ whole genome shotgun (WGS) entry which is preliminary data.</text>
</comment>
<evidence type="ECO:0000256" key="6">
    <source>
        <dbReference type="SAM" id="MobiDB-lite"/>
    </source>
</evidence>
<dbReference type="InterPro" id="IPR020598">
    <property type="entry name" value="rRNA_Ade_methylase_Trfase_N"/>
</dbReference>
<evidence type="ECO:0000256" key="5">
    <source>
        <dbReference type="PROSITE-ProRule" id="PRU01026"/>
    </source>
</evidence>
<dbReference type="CDD" id="cd02440">
    <property type="entry name" value="AdoMet_MTases"/>
    <property type="match status" value="1"/>
</dbReference>
<feature type="binding site" evidence="5">
    <location>
        <position position="50"/>
    </location>
    <ligand>
        <name>S-adenosyl-L-methionine</name>
        <dbReference type="ChEBI" id="CHEBI:59789"/>
    </ligand>
</feature>
<dbReference type="PROSITE" id="PS01131">
    <property type="entry name" value="RRNA_A_DIMETH"/>
    <property type="match status" value="1"/>
</dbReference>
<evidence type="ECO:0000313" key="9">
    <source>
        <dbReference type="Proteomes" id="UP000034366"/>
    </source>
</evidence>
<feature type="binding site" evidence="5">
    <location>
        <position position="27"/>
    </location>
    <ligand>
        <name>S-adenosyl-L-methionine</name>
        <dbReference type="ChEBI" id="CHEBI:59789"/>
    </ligand>
</feature>
<name>A0A0G0IA33_9BACT</name>
<dbReference type="Pfam" id="PF00398">
    <property type="entry name" value="RrnaAD"/>
    <property type="match status" value="1"/>
</dbReference>
<dbReference type="Gene3D" id="3.40.50.150">
    <property type="entry name" value="Vaccinia Virus protein VP39"/>
    <property type="match status" value="1"/>
</dbReference>
<dbReference type="GO" id="GO:0000179">
    <property type="term" value="F:rRNA (adenine-N6,N6-)-dimethyltransferase activity"/>
    <property type="evidence" value="ECO:0007669"/>
    <property type="project" value="UniProtKB-UniRule"/>
</dbReference>
<dbReference type="PANTHER" id="PTHR11727:SF7">
    <property type="entry name" value="DIMETHYLADENOSINE TRANSFERASE-RELATED"/>
    <property type="match status" value="1"/>
</dbReference>
<dbReference type="GO" id="GO:0003723">
    <property type="term" value="F:RNA binding"/>
    <property type="evidence" value="ECO:0007669"/>
    <property type="project" value="UniProtKB-UniRule"/>
</dbReference>
<dbReference type="Proteomes" id="UP000034366">
    <property type="component" value="Unassembled WGS sequence"/>
</dbReference>
<gene>
    <name evidence="8" type="ORF">US67_C0045G0001</name>
</gene>
<dbReference type="InterPro" id="IPR020596">
    <property type="entry name" value="rRNA_Ade_Mease_Trfase_CS"/>
</dbReference>
<dbReference type="SMART" id="SM00650">
    <property type="entry name" value="rADc"/>
    <property type="match status" value="1"/>
</dbReference>
<dbReference type="AlphaFoldDB" id="A0A0G0IA33"/>
<evidence type="ECO:0000313" key="8">
    <source>
        <dbReference type="EMBL" id="KKQ47855.1"/>
    </source>
</evidence>
<dbReference type="InterPro" id="IPR029063">
    <property type="entry name" value="SAM-dependent_MTases_sf"/>
</dbReference>
<keyword evidence="1 5" id="KW-0489">Methyltransferase</keyword>
<dbReference type="InterPro" id="IPR001737">
    <property type="entry name" value="KsgA/Erm"/>
</dbReference>
<proteinExistence type="inferred from homology"/>
<sequence>MRNESEIRAKLDARDIFPAEGIGQHILVDQGVISTFTGQIEHGVNVLEIGAGPGNLTEKIAERAKKVVAVEIDQRFKLLLDEVQTNHPNVEVVYKDAVSLNFGNIVKSGFLQNGWQVASNLPFHISEPFLYKLVDLPIESAVLIVGDQLARKMQIDNPNNPEFSRLSLLTQTFFEPGLISHIGKDSFYPQPRTDAAMIMLTPREKRELERNTGRAILKKLFLTERRNPSVLSVIKASKRTESDTSLMSKTESHRYDRRQTKQELRQMAKSLQYEYGQPENENNYGNRDVEKLGLSSELLSKPFSRFDNQDIRNLAMALTERYGQL</sequence>
<dbReference type="PATRIC" id="fig|1618592.3.peg.692"/>
<keyword evidence="2 5" id="KW-0808">Transferase</keyword>
<reference evidence="8 9" key="1">
    <citation type="journal article" date="2015" name="Nature">
        <title>rRNA introns, odd ribosomes, and small enigmatic genomes across a large radiation of phyla.</title>
        <authorList>
            <person name="Brown C.T."/>
            <person name="Hug L.A."/>
            <person name="Thomas B.C."/>
            <person name="Sharon I."/>
            <person name="Castelle C.J."/>
            <person name="Singh A."/>
            <person name="Wilkins M.J."/>
            <person name="Williams K.H."/>
            <person name="Banfield J.F."/>
        </authorList>
    </citation>
    <scope>NUCLEOTIDE SEQUENCE [LARGE SCALE GENOMIC DNA]</scope>
</reference>
<dbReference type="EMBL" id="LBTW01000045">
    <property type="protein sequence ID" value="KKQ47855.1"/>
    <property type="molecule type" value="Genomic_DNA"/>
</dbReference>
<evidence type="ECO:0000256" key="2">
    <source>
        <dbReference type="ARBA" id="ARBA00022679"/>
    </source>
</evidence>
<evidence type="ECO:0000256" key="4">
    <source>
        <dbReference type="ARBA" id="ARBA00022884"/>
    </source>
</evidence>